<evidence type="ECO:0000259" key="2">
    <source>
        <dbReference type="Pfam" id="PF00725"/>
    </source>
</evidence>
<accession>A0A4Q0Q9P8</accession>
<proteinExistence type="predicted"/>
<evidence type="ECO:0000313" key="4">
    <source>
        <dbReference type="EMBL" id="RXG85948.1"/>
    </source>
</evidence>
<feature type="domain" description="3-hydroxyacyl-CoA dehydrogenase NAD binding" evidence="3">
    <location>
        <begin position="10"/>
        <end position="185"/>
    </location>
</feature>
<dbReference type="AlphaFoldDB" id="A0A4Q0Q9P8"/>
<dbReference type="Pfam" id="PF02737">
    <property type="entry name" value="3HCDH_N"/>
    <property type="match status" value="1"/>
</dbReference>
<dbReference type="PANTHER" id="PTHR48075:SF5">
    <property type="entry name" value="3-HYDROXYBUTYRYL-COA DEHYDROGENASE"/>
    <property type="match status" value="1"/>
</dbReference>
<keyword evidence="1" id="KW-0560">Oxidoreductase</keyword>
<dbReference type="RefSeq" id="WP_128936328.1">
    <property type="nucleotide sequence ID" value="NZ_CP022221.1"/>
</dbReference>
<dbReference type="GO" id="GO:0006631">
    <property type="term" value="P:fatty acid metabolic process"/>
    <property type="evidence" value="ECO:0007669"/>
    <property type="project" value="InterPro"/>
</dbReference>
<feature type="domain" description="3-hydroxyacyl-CoA dehydrogenase C-terminal" evidence="2">
    <location>
        <begin position="189"/>
        <end position="269"/>
    </location>
</feature>
<dbReference type="GO" id="GO:0070403">
    <property type="term" value="F:NAD+ binding"/>
    <property type="evidence" value="ECO:0007669"/>
    <property type="project" value="InterPro"/>
</dbReference>
<dbReference type="SUPFAM" id="SSF48179">
    <property type="entry name" value="6-phosphogluconate dehydrogenase C-terminal domain-like"/>
    <property type="match status" value="1"/>
</dbReference>
<protein>
    <submittedName>
        <fullName evidence="4">3-hydroxyacyl-CoA dehydrogenase</fullName>
    </submittedName>
</protein>
<dbReference type="GO" id="GO:0016616">
    <property type="term" value="F:oxidoreductase activity, acting on the CH-OH group of donors, NAD or NADP as acceptor"/>
    <property type="evidence" value="ECO:0007669"/>
    <property type="project" value="InterPro"/>
</dbReference>
<dbReference type="InterPro" id="IPR013328">
    <property type="entry name" value="6PGD_dom2"/>
</dbReference>
<name>A0A4Q0Q9P8_9BRAD</name>
<dbReference type="Proteomes" id="UP000290174">
    <property type="component" value="Unassembled WGS sequence"/>
</dbReference>
<reference evidence="4 5" key="1">
    <citation type="submission" date="2018-11" db="EMBL/GenBank/DDBJ databases">
        <title>Bradyrhizobium sp. nov., isolated from effective nodules of peanut in China.</title>
        <authorList>
            <person name="Li Y."/>
        </authorList>
    </citation>
    <scope>NUCLEOTIDE SEQUENCE [LARGE SCALE GENOMIC DNA]</scope>
    <source>
        <strain evidence="4 5">CCBAU 51770</strain>
    </source>
</reference>
<dbReference type="PANTHER" id="PTHR48075">
    <property type="entry name" value="3-HYDROXYACYL-COA DEHYDROGENASE FAMILY PROTEIN"/>
    <property type="match status" value="1"/>
</dbReference>
<dbReference type="Gene3D" id="1.10.1040.10">
    <property type="entry name" value="N-(1-d-carboxylethyl)-l-norvaline Dehydrogenase, domain 2"/>
    <property type="match status" value="1"/>
</dbReference>
<dbReference type="InterPro" id="IPR008927">
    <property type="entry name" value="6-PGluconate_DH-like_C_sf"/>
</dbReference>
<evidence type="ECO:0000256" key="1">
    <source>
        <dbReference type="ARBA" id="ARBA00023002"/>
    </source>
</evidence>
<dbReference type="InterPro" id="IPR036291">
    <property type="entry name" value="NAD(P)-bd_dom_sf"/>
</dbReference>
<dbReference type="Gene3D" id="3.40.50.720">
    <property type="entry name" value="NAD(P)-binding Rossmann-like Domain"/>
    <property type="match status" value="1"/>
</dbReference>
<dbReference type="InterPro" id="IPR006176">
    <property type="entry name" value="3-OHacyl-CoA_DH_NAD-bd"/>
</dbReference>
<dbReference type="Pfam" id="PF00725">
    <property type="entry name" value="3HCDH"/>
    <property type="match status" value="1"/>
</dbReference>
<evidence type="ECO:0000313" key="5">
    <source>
        <dbReference type="Proteomes" id="UP000290174"/>
    </source>
</evidence>
<organism evidence="4 5">
    <name type="scientific">Bradyrhizobium zhanjiangense</name>
    <dbReference type="NCBI Taxonomy" id="1325107"/>
    <lineage>
        <taxon>Bacteria</taxon>
        <taxon>Pseudomonadati</taxon>
        <taxon>Pseudomonadota</taxon>
        <taxon>Alphaproteobacteria</taxon>
        <taxon>Hyphomicrobiales</taxon>
        <taxon>Nitrobacteraceae</taxon>
        <taxon>Bradyrhizobium</taxon>
    </lineage>
</organism>
<sequence length="330" mass="35319">MTNSKPIRRVAIIGTGVIGASWAAQYLAKGLEVVATDIAPDAEAALRKFVKSAWPALERLGLSPGASLANLKFTADLAEAVVGVDLVQENGPERLDFKQKLYKQLDELLPPDVIIASSSSGIKMSDIQSGAALHPERCVIGHPFNPPHLIPLVEVVGGTKTSEQTIQCAIAFYKSIGKKAVRLNKEMPGHVANRLQGALAREVYYLIAEDVLSAADVDDALSWGPGLRWGIMGNMMLNHLGGGPGGIEHFLHQFAGPMTTSWKSLGSPVLTTELQKKLVDSVHAEVGSRTIDELEAERDEILLGLIELRTKGSHAAAPRNPQHALADSGR</sequence>
<evidence type="ECO:0000259" key="3">
    <source>
        <dbReference type="Pfam" id="PF02737"/>
    </source>
</evidence>
<comment type="caution">
    <text evidence="4">The sequence shown here is derived from an EMBL/GenBank/DDBJ whole genome shotgun (WGS) entry which is preliminary data.</text>
</comment>
<dbReference type="EMBL" id="RKMK01000052">
    <property type="protein sequence ID" value="RXG85948.1"/>
    <property type="molecule type" value="Genomic_DNA"/>
</dbReference>
<gene>
    <name evidence="4" type="ORF">EAS61_34735</name>
</gene>
<dbReference type="InterPro" id="IPR006108">
    <property type="entry name" value="3HC_DH_C"/>
</dbReference>
<dbReference type="SUPFAM" id="SSF51735">
    <property type="entry name" value="NAD(P)-binding Rossmann-fold domains"/>
    <property type="match status" value="1"/>
</dbReference>